<dbReference type="PANTHER" id="PTHR23155">
    <property type="entry name" value="DISEASE RESISTANCE PROTEIN RP"/>
    <property type="match status" value="1"/>
</dbReference>
<evidence type="ECO:0000256" key="3">
    <source>
        <dbReference type="SAM" id="MobiDB-lite"/>
    </source>
</evidence>
<evidence type="ECO:0000259" key="4">
    <source>
        <dbReference type="Pfam" id="PF00931"/>
    </source>
</evidence>
<dbReference type="Pfam" id="PF23598">
    <property type="entry name" value="LRR_14"/>
    <property type="match status" value="1"/>
</dbReference>
<dbReference type="GO" id="GO:0002758">
    <property type="term" value="P:innate immune response-activating signaling pathway"/>
    <property type="evidence" value="ECO:0007669"/>
    <property type="project" value="UniProtKB-ARBA"/>
</dbReference>
<keyword evidence="1" id="KW-0677">Repeat</keyword>
<keyword evidence="8" id="KW-1185">Reference proteome</keyword>
<dbReference type="OrthoDB" id="656806at2759"/>
<organism evidence="7 8">
    <name type="scientific">Miscanthus lutarioriparius</name>
    <dbReference type="NCBI Taxonomy" id="422564"/>
    <lineage>
        <taxon>Eukaryota</taxon>
        <taxon>Viridiplantae</taxon>
        <taxon>Streptophyta</taxon>
        <taxon>Embryophyta</taxon>
        <taxon>Tracheophyta</taxon>
        <taxon>Spermatophyta</taxon>
        <taxon>Magnoliopsida</taxon>
        <taxon>Liliopsida</taxon>
        <taxon>Poales</taxon>
        <taxon>Poaceae</taxon>
        <taxon>PACMAD clade</taxon>
        <taxon>Panicoideae</taxon>
        <taxon>Andropogonodae</taxon>
        <taxon>Andropogoneae</taxon>
        <taxon>Saccharinae</taxon>
        <taxon>Miscanthus</taxon>
    </lineage>
</organism>
<dbReference type="AlphaFoldDB" id="A0A811RFK0"/>
<dbReference type="EMBL" id="CAJGYO010000014">
    <property type="protein sequence ID" value="CAD6269093.1"/>
    <property type="molecule type" value="Genomic_DNA"/>
</dbReference>
<dbReference type="PANTHER" id="PTHR23155:SF1228">
    <property type="entry name" value="NB-ARC DOMAIN CONTAINING PROTEIN, EXPRESSED"/>
    <property type="match status" value="1"/>
</dbReference>
<dbReference type="InterPro" id="IPR002182">
    <property type="entry name" value="NB-ARC"/>
</dbReference>
<dbReference type="Pfam" id="PF00931">
    <property type="entry name" value="NB-ARC"/>
    <property type="match status" value="1"/>
</dbReference>
<dbReference type="Gene3D" id="3.40.50.300">
    <property type="entry name" value="P-loop containing nucleotide triphosphate hydrolases"/>
    <property type="match status" value="1"/>
</dbReference>
<reference evidence="7" key="1">
    <citation type="submission" date="2020-10" db="EMBL/GenBank/DDBJ databases">
        <authorList>
            <person name="Han B."/>
            <person name="Lu T."/>
            <person name="Zhao Q."/>
            <person name="Huang X."/>
            <person name="Zhao Y."/>
        </authorList>
    </citation>
    <scope>NUCLEOTIDE SEQUENCE</scope>
</reference>
<accession>A0A811RFK0</accession>
<evidence type="ECO:0000256" key="2">
    <source>
        <dbReference type="ARBA" id="ARBA00022821"/>
    </source>
</evidence>
<dbReference type="InterPro" id="IPR027417">
    <property type="entry name" value="P-loop_NTPase"/>
</dbReference>
<dbReference type="GO" id="GO:0009626">
    <property type="term" value="P:plant-type hypersensitive response"/>
    <property type="evidence" value="ECO:0007669"/>
    <property type="project" value="UniProtKB-ARBA"/>
</dbReference>
<dbReference type="InterPro" id="IPR044974">
    <property type="entry name" value="Disease_R_plants"/>
</dbReference>
<comment type="caution">
    <text evidence="7">The sequence shown here is derived from an EMBL/GenBank/DDBJ whole genome shotgun (WGS) entry which is preliminary data.</text>
</comment>
<name>A0A811RFK0_9POAL</name>
<feature type="compositionally biased region" description="Low complexity" evidence="3">
    <location>
        <begin position="754"/>
        <end position="765"/>
    </location>
</feature>
<evidence type="ECO:0000259" key="6">
    <source>
        <dbReference type="Pfam" id="PF23598"/>
    </source>
</evidence>
<feature type="domain" description="NB-ARC" evidence="4">
    <location>
        <begin position="26"/>
        <end position="98"/>
    </location>
</feature>
<evidence type="ECO:0000256" key="1">
    <source>
        <dbReference type="ARBA" id="ARBA00022737"/>
    </source>
</evidence>
<dbReference type="InterPro" id="IPR036388">
    <property type="entry name" value="WH-like_DNA-bd_sf"/>
</dbReference>
<protein>
    <recommendedName>
        <fullName evidence="9">NB-ARC domain-containing protein</fullName>
    </recommendedName>
</protein>
<dbReference type="Proteomes" id="UP000604825">
    <property type="component" value="Unassembled WGS sequence"/>
</dbReference>
<dbReference type="Gene3D" id="1.10.10.10">
    <property type="entry name" value="Winged helix-like DNA-binding domain superfamily/Winged helix DNA-binding domain"/>
    <property type="match status" value="1"/>
</dbReference>
<dbReference type="Gene3D" id="1.10.8.430">
    <property type="entry name" value="Helical domain of apoptotic protease-activating factors"/>
    <property type="match status" value="1"/>
</dbReference>
<proteinExistence type="predicted"/>
<dbReference type="PRINTS" id="PR00364">
    <property type="entry name" value="DISEASERSIST"/>
</dbReference>
<evidence type="ECO:0000313" key="7">
    <source>
        <dbReference type="EMBL" id="CAD6269093.1"/>
    </source>
</evidence>
<dbReference type="SUPFAM" id="SSF52540">
    <property type="entry name" value="P-loop containing nucleoside triphosphate hydrolases"/>
    <property type="match status" value="1"/>
</dbReference>
<feature type="region of interest" description="Disordered" evidence="3">
    <location>
        <begin position="689"/>
        <end position="815"/>
    </location>
</feature>
<dbReference type="InterPro" id="IPR055414">
    <property type="entry name" value="LRR_R13L4/SHOC2-like"/>
</dbReference>
<keyword evidence="2" id="KW-0611">Plant defense</keyword>
<gene>
    <name evidence="7" type="ORF">NCGR_LOCUS52398</name>
</gene>
<feature type="domain" description="Disease resistance protein winged helix" evidence="5">
    <location>
        <begin position="187"/>
        <end position="258"/>
    </location>
</feature>
<dbReference type="InterPro" id="IPR058922">
    <property type="entry name" value="WHD_DRP"/>
</dbReference>
<dbReference type="InterPro" id="IPR032675">
    <property type="entry name" value="LRR_dom_sf"/>
</dbReference>
<dbReference type="GO" id="GO:0042742">
    <property type="term" value="P:defense response to bacterium"/>
    <property type="evidence" value="ECO:0007669"/>
    <property type="project" value="UniProtKB-ARBA"/>
</dbReference>
<dbReference type="SUPFAM" id="SSF52058">
    <property type="entry name" value="L domain-like"/>
    <property type="match status" value="1"/>
</dbReference>
<feature type="domain" description="Disease resistance R13L4/SHOC-2-like LRR" evidence="6">
    <location>
        <begin position="307"/>
        <end position="668"/>
    </location>
</feature>
<feature type="compositionally biased region" description="Polar residues" evidence="3">
    <location>
        <begin position="728"/>
        <end position="744"/>
    </location>
</feature>
<dbReference type="InterPro" id="IPR042197">
    <property type="entry name" value="Apaf_helical"/>
</dbReference>
<evidence type="ECO:0000313" key="8">
    <source>
        <dbReference type="Proteomes" id="UP000604825"/>
    </source>
</evidence>
<dbReference type="FunFam" id="1.10.10.10:FF:000322">
    <property type="entry name" value="Probable disease resistance protein At1g63360"/>
    <property type="match status" value="1"/>
</dbReference>
<sequence>MARALAQCSGGGAASVPAQRGGGAARAYLIVIDDIWSVQAWEVVKCALPDNTYNSKIMTTTRIVDVAKSCCPYRHDHVFQIGPLSDEDSQRLFLRRIFGSEHSCPPQLKEISTGILKRCGGMPLAIISIASMLASKPDTKEQWERVRDSLSSALESSPKLEGMRKILLFSYYDLPCHLKTCLLYLSIFPEDYEIKKDHLLWKWIAEGFIMEERGQRLEQVGESYFNELINRSMIQPVDIWYDGRVDACRVHDIVLDLIISLSTKENFITRLGGQELQAFPDKIRRLSIQSDCTEEEVKQITVKNGSQIRSLNTFGCASNTSLFSESHCLRVLDLGACECLKIKCIIASIPRFHQLRYLRLGGDIVELPEQIGDLQFLQTLDLTQCSVMRKLPPTLVRLCRLVRLFVHRGVRLPDKIGSMQALQELSRVFCQSTEFVEELGQLARLRVLEIECLDLDEMHGDMESSKIQTLVSSLSALGKHSLQSLQIWDINKSPLEYLMVEGFTIPHLQKLVIWDVIPRVHGWMANLVNLTHLEITVGRMEGEADPRILGCIPGLLFLDLKVFTGPWEILSIADQGFQHLRQFHFHRMGGGIGLVFAPGSMPRLQIFRLCFEAKKTARFDYNHSGIVNLLSLKYLGVIIDSYGAREEMNTMVTDISSSAATLPNHPKLEICERSGLLIKSKFRNLLLPTSSSNIEHGQPRGGELSASTSGGSEDNQPEGVRESEPESSELSANRGGSSEENQSEVTRKSEQPGSSELSASTSESSEGNRSKGESSLFRCSETSLHEHGHPQRIVARRSPPSCAHSPSLSNSAQTDELVSRSMQALNALSGVSGAQYAKAVDRFGKKKIFMDLFLEMPPHRRMDWLLHLD</sequence>
<evidence type="ECO:0000259" key="5">
    <source>
        <dbReference type="Pfam" id="PF23559"/>
    </source>
</evidence>
<evidence type="ECO:0008006" key="9">
    <source>
        <dbReference type="Google" id="ProtNLM"/>
    </source>
</evidence>
<dbReference type="Gene3D" id="3.80.10.10">
    <property type="entry name" value="Ribonuclease Inhibitor"/>
    <property type="match status" value="1"/>
</dbReference>
<feature type="compositionally biased region" description="Polar residues" evidence="3">
    <location>
        <begin position="705"/>
        <end position="714"/>
    </location>
</feature>
<feature type="compositionally biased region" description="Polar residues" evidence="3">
    <location>
        <begin position="804"/>
        <end position="815"/>
    </location>
</feature>
<dbReference type="Pfam" id="PF23559">
    <property type="entry name" value="WHD_DRP"/>
    <property type="match status" value="1"/>
</dbReference>
<dbReference type="GO" id="GO:0043531">
    <property type="term" value="F:ADP binding"/>
    <property type="evidence" value="ECO:0007669"/>
    <property type="project" value="InterPro"/>
</dbReference>